<name>A0A6P1D3F3_9NOCA</name>
<reference evidence="1 2" key="1">
    <citation type="submission" date="2020-01" db="EMBL/GenBank/DDBJ databases">
        <title>Genetics and antimicrobial susceptibilities of Nocardia species isolated from the soil; a comparison with species isolated from humans.</title>
        <authorList>
            <person name="Carrasco G."/>
            <person name="Monzon S."/>
            <person name="Sansegundo M."/>
            <person name="Garcia E."/>
            <person name="Garrido N."/>
            <person name="Medina M.J."/>
            <person name="Villalon P."/>
            <person name="Ramirez-Arocha A.C."/>
            <person name="Jimenez P."/>
            <person name="Cuesta I."/>
            <person name="Valdezate S."/>
        </authorList>
    </citation>
    <scope>NUCLEOTIDE SEQUENCE [LARGE SCALE GENOMIC DNA]</scope>
    <source>
        <strain evidence="1 2">CNM20110626</strain>
    </source>
</reference>
<dbReference type="InterPro" id="IPR027417">
    <property type="entry name" value="P-loop_NTPase"/>
</dbReference>
<proteinExistence type="predicted"/>
<dbReference type="PANTHER" id="PTHR47691">
    <property type="entry name" value="REGULATOR-RELATED"/>
    <property type="match status" value="1"/>
</dbReference>
<evidence type="ECO:0000313" key="1">
    <source>
        <dbReference type="EMBL" id="NEW37155.1"/>
    </source>
</evidence>
<protein>
    <submittedName>
        <fullName evidence="1">ATPase</fullName>
    </submittedName>
</protein>
<dbReference type="PANTHER" id="PTHR47691:SF3">
    <property type="entry name" value="HTH-TYPE TRANSCRIPTIONAL REGULATOR RV0890C-RELATED"/>
    <property type="match status" value="1"/>
</dbReference>
<comment type="caution">
    <text evidence="1">The sequence shown here is derived from an EMBL/GenBank/DDBJ whole genome shotgun (WGS) entry which is preliminary data.</text>
</comment>
<gene>
    <name evidence="1" type="ORF">GV791_32065</name>
</gene>
<accession>A0A6P1D3F3</accession>
<feature type="non-terminal residue" evidence="1">
    <location>
        <position position="99"/>
    </location>
</feature>
<dbReference type="EMBL" id="JAAGVB010000460">
    <property type="protein sequence ID" value="NEW37155.1"/>
    <property type="molecule type" value="Genomic_DNA"/>
</dbReference>
<sequence>RERERAELTAMITEHRQVTAVGPGGVGKTRLALAVAAQAAGAYPDGVWLVDLVPITNPDICVVAGTVALALGLGEQPGRGMDESVLAALADRDTLLILD</sequence>
<dbReference type="SUPFAM" id="SSF52540">
    <property type="entry name" value="P-loop containing nucleoside triphosphate hydrolases"/>
    <property type="match status" value="1"/>
</dbReference>
<dbReference type="AlphaFoldDB" id="A0A6P1D3F3"/>
<feature type="non-terminal residue" evidence="1">
    <location>
        <position position="1"/>
    </location>
</feature>
<dbReference type="Gene3D" id="3.40.50.300">
    <property type="entry name" value="P-loop containing nucleotide triphosphate hydrolases"/>
    <property type="match status" value="1"/>
</dbReference>
<dbReference type="Proteomes" id="UP000471166">
    <property type="component" value="Unassembled WGS sequence"/>
</dbReference>
<evidence type="ECO:0000313" key="2">
    <source>
        <dbReference type="Proteomes" id="UP000471166"/>
    </source>
</evidence>
<organism evidence="1 2">
    <name type="scientific">Nocardia cyriacigeorgica</name>
    <dbReference type="NCBI Taxonomy" id="135487"/>
    <lineage>
        <taxon>Bacteria</taxon>
        <taxon>Bacillati</taxon>
        <taxon>Actinomycetota</taxon>
        <taxon>Actinomycetes</taxon>
        <taxon>Mycobacteriales</taxon>
        <taxon>Nocardiaceae</taxon>
        <taxon>Nocardia</taxon>
    </lineage>
</organism>